<dbReference type="GO" id="GO:0006629">
    <property type="term" value="P:lipid metabolic process"/>
    <property type="evidence" value="ECO:0007669"/>
    <property type="project" value="InterPro"/>
</dbReference>
<keyword evidence="6" id="KW-1185">Reference proteome</keyword>
<dbReference type="STRING" id="1408157.A0A1J7JG68"/>
<evidence type="ECO:0000256" key="1">
    <source>
        <dbReference type="ARBA" id="ARBA00022729"/>
    </source>
</evidence>
<dbReference type="Gene3D" id="3.40.50.1820">
    <property type="entry name" value="alpha/beta hydrolase"/>
    <property type="match status" value="1"/>
</dbReference>
<dbReference type="InParanoid" id="A0A1J7JG68"/>
<name>A0A1J7JG68_9PEZI</name>
<keyword evidence="2 5" id="KW-0378">Hydrolase</keyword>
<sequence>MRLLPLLALVSWAAAVPTARSAVKGIPETLYDRLVHFNAISQATYAGDLCFLPGLARVASILNTTTDIHGWVLRDDVAQELIVAFRGTLSETNLNTDENYTLANFDTLPSCSGCQVHGGYYLAWLSVIDQVQSLVNSQMTTLPTYSLIITGHSLGASLATLTAAQLSTAYPDLTVFTYGEPRSGNPAFASFLDTTFSTSSVDTTKFYRVTHENDGIVVAPPLTDGYVHQSLEFWSRDPPCAANTYICGGETLDCAAGLNGSGINLAHVTYFGRLSATCLPG</sequence>
<evidence type="ECO:0000259" key="4">
    <source>
        <dbReference type="Pfam" id="PF01764"/>
    </source>
</evidence>
<evidence type="ECO:0000313" key="6">
    <source>
        <dbReference type="Proteomes" id="UP000182658"/>
    </source>
</evidence>
<feature type="domain" description="Fungal lipase-type" evidence="4">
    <location>
        <begin position="82"/>
        <end position="221"/>
    </location>
</feature>
<gene>
    <name evidence="5" type="ORF">CONLIGDRAFT_703802</name>
</gene>
<dbReference type="PANTHER" id="PTHR46640:SF1">
    <property type="entry name" value="FUNGAL LIPASE-LIKE DOMAIN-CONTAINING PROTEIN-RELATED"/>
    <property type="match status" value="1"/>
</dbReference>
<dbReference type="InterPro" id="IPR002921">
    <property type="entry name" value="Fungal_lipase-type"/>
</dbReference>
<dbReference type="PANTHER" id="PTHR46640">
    <property type="entry name" value="TRIACYLGLYCEROL LIPASE, PUTATIVE (AFU_ORTHOLOGUE AFUA_6G06510)-RELATED"/>
    <property type="match status" value="1"/>
</dbReference>
<evidence type="ECO:0000256" key="3">
    <source>
        <dbReference type="SAM" id="SignalP"/>
    </source>
</evidence>
<dbReference type="SUPFAM" id="SSF53474">
    <property type="entry name" value="alpha/beta-Hydrolases"/>
    <property type="match status" value="1"/>
</dbReference>
<dbReference type="CDD" id="cd00519">
    <property type="entry name" value="Lipase_3"/>
    <property type="match status" value="1"/>
</dbReference>
<accession>A0A1J7JG68</accession>
<dbReference type="Pfam" id="PF01764">
    <property type="entry name" value="Lipase_3"/>
    <property type="match status" value="1"/>
</dbReference>
<dbReference type="Proteomes" id="UP000182658">
    <property type="component" value="Unassembled WGS sequence"/>
</dbReference>
<keyword evidence="1 3" id="KW-0732">Signal</keyword>
<dbReference type="OrthoDB" id="426718at2759"/>
<reference evidence="5 6" key="1">
    <citation type="submission" date="2016-10" db="EMBL/GenBank/DDBJ databases">
        <title>Draft genome sequence of Coniochaeta ligniaria NRRL30616, a lignocellulolytic fungus for bioabatement of inhibitors in plant biomass hydrolysates.</title>
        <authorList>
            <consortium name="DOE Joint Genome Institute"/>
            <person name="Jimenez D.J."/>
            <person name="Hector R.E."/>
            <person name="Riley R."/>
            <person name="Sun H."/>
            <person name="Grigoriev I.V."/>
            <person name="Van Elsas J.D."/>
            <person name="Nichols N.N."/>
        </authorList>
    </citation>
    <scope>NUCLEOTIDE SEQUENCE [LARGE SCALE GENOMIC DNA]</scope>
    <source>
        <strain evidence="5 6">NRRL 30616</strain>
    </source>
</reference>
<dbReference type="InterPro" id="IPR029058">
    <property type="entry name" value="AB_hydrolase_fold"/>
</dbReference>
<dbReference type="AlphaFoldDB" id="A0A1J7JG68"/>
<organism evidence="5 6">
    <name type="scientific">Coniochaeta ligniaria NRRL 30616</name>
    <dbReference type="NCBI Taxonomy" id="1408157"/>
    <lineage>
        <taxon>Eukaryota</taxon>
        <taxon>Fungi</taxon>
        <taxon>Dikarya</taxon>
        <taxon>Ascomycota</taxon>
        <taxon>Pezizomycotina</taxon>
        <taxon>Sordariomycetes</taxon>
        <taxon>Sordariomycetidae</taxon>
        <taxon>Coniochaetales</taxon>
        <taxon>Coniochaetaceae</taxon>
        <taxon>Coniochaeta</taxon>
    </lineage>
</organism>
<protein>
    <submittedName>
        <fullName evidence="5">Alpha/beta-hydrolase</fullName>
    </submittedName>
</protein>
<proteinExistence type="predicted"/>
<evidence type="ECO:0000256" key="2">
    <source>
        <dbReference type="ARBA" id="ARBA00022801"/>
    </source>
</evidence>
<feature type="signal peptide" evidence="3">
    <location>
        <begin position="1"/>
        <end position="15"/>
    </location>
</feature>
<dbReference type="EMBL" id="KV875098">
    <property type="protein sequence ID" value="OIW28720.1"/>
    <property type="molecule type" value="Genomic_DNA"/>
</dbReference>
<dbReference type="GO" id="GO:0016787">
    <property type="term" value="F:hydrolase activity"/>
    <property type="evidence" value="ECO:0007669"/>
    <property type="project" value="UniProtKB-KW"/>
</dbReference>
<evidence type="ECO:0000313" key="5">
    <source>
        <dbReference type="EMBL" id="OIW28720.1"/>
    </source>
</evidence>
<feature type="chain" id="PRO_5013153987" evidence="3">
    <location>
        <begin position="16"/>
        <end position="281"/>
    </location>
</feature>
<dbReference type="InterPro" id="IPR051299">
    <property type="entry name" value="AB_hydrolase_lip/est"/>
</dbReference>